<keyword evidence="1" id="KW-0732">Signal</keyword>
<dbReference type="Proteomes" id="UP001065322">
    <property type="component" value="Chromosome"/>
</dbReference>
<proteinExistence type="predicted"/>
<feature type="chain" id="PRO_5047115630" description="Lipoprotein" evidence="1">
    <location>
        <begin position="25"/>
        <end position="198"/>
    </location>
</feature>
<dbReference type="InterPro" id="IPR005619">
    <property type="entry name" value="Uncharacterised_YajG"/>
</dbReference>
<dbReference type="PROSITE" id="PS51257">
    <property type="entry name" value="PROKAR_LIPOPROTEIN"/>
    <property type="match status" value="1"/>
</dbReference>
<accession>A0ABY6AA83</accession>
<evidence type="ECO:0000313" key="3">
    <source>
        <dbReference type="Proteomes" id="UP001065322"/>
    </source>
</evidence>
<keyword evidence="3" id="KW-1185">Reference proteome</keyword>
<dbReference type="Pfam" id="PF03923">
    <property type="entry name" value="Lipoprotein_16"/>
    <property type="match status" value="1"/>
</dbReference>
<reference evidence="3" key="1">
    <citation type="submission" date="2020-06" db="EMBL/GenBank/DDBJ databases">
        <title>Thalassolituus marinus alknpb1M-1, a hydrocarbon-degrading bacterium isolated from the deep-sea overlying water using an in-situ strategy from the South China Sea basin.</title>
        <authorList>
            <person name="Dong C."/>
            <person name="Chen Y."/>
            <person name="Shao Z."/>
        </authorList>
    </citation>
    <scope>NUCLEOTIDE SEQUENCE [LARGE SCALE GENOMIC DNA]</scope>
    <source>
        <strain evidence="3">alknpb1M-1</strain>
    </source>
</reference>
<feature type="signal peptide" evidence="1">
    <location>
        <begin position="1"/>
        <end position="24"/>
    </location>
</feature>
<dbReference type="RefSeq" id="WP_260996669.1">
    <property type="nucleotide sequence ID" value="NZ_CP054475.1"/>
</dbReference>
<evidence type="ECO:0008006" key="4">
    <source>
        <dbReference type="Google" id="ProtNLM"/>
    </source>
</evidence>
<name>A0ABY6AA83_9GAMM</name>
<gene>
    <name evidence="2" type="ORF">HUF19_10860</name>
</gene>
<evidence type="ECO:0000313" key="2">
    <source>
        <dbReference type="EMBL" id="UXD87904.1"/>
    </source>
</evidence>
<evidence type="ECO:0000256" key="1">
    <source>
        <dbReference type="SAM" id="SignalP"/>
    </source>
</evidence>
<organism evidence="2 3">
    <name type="scientific">Thalassolituus hydrocarboniclasticus</name>
    <dbReference type="NCBI Taxonomy" id="2742796"/>
    <lineage>
        <taxon>Bacteria</taxon>
        <taxon>Pseudomonadati</taxon>
        <taxon>Pseudomonadota</taxon>
        <taxon>Gammaproteobacteria</taxon>
        <taxon>Oceanospirillales</taxon>
        <taxon>Oceanospirillaceae</taxon>
        <taxon>Thalassolituus</taxon>
    </lineage>
</organism>
<dbReference type="EMBL" id="CP054475">
    <property type="protein sequence ID" value="UXD87904.1"/>
    <property type="molecule type" value="Genomic_DNA"/>
</dbReference>
<sequence>MRKLVIASLLTGTMAAGLSGCVLAPQTIALNESVTVPGGMPAIQRDALVRVVDERGQGADVLGHRGGRAPENSPLLSEKPLSDVLTARMQESLKSLGFGSASPVDPVRVQLTVEEFSYQCNEGAIVNECGMKMRFMITVMDNGKIFTKPYSANETRSLAASPAVEYNQKWVNEVLDKLWQHMFNDKELQQALNVTVQG</sequence>
<protein>
    <recommendedName>
        <fullName evidence="4">Lipoprotein</fullName>
    </recommendedName>
</protein>